<evidence type="ECO:0000313" key="4">
    <source>
        <dbReference type="EMBL" id="MXP29302.1"/>
    </source>
</evidence>
<dbReference type="OrthoDB" id="9778547at2"/>
<evidence type="ECO:0000256" key="2">
    <source>
        <dbReference type="ARBA" id="ARBA00022840"/>
    </source>
</evidence>
<dbReference type="PANTHER" id="PTHR43038:SF3">
    <property type="entry name" value="ABC TRANSPORTER G FAMILY MEMBER 20 ISOFORM X1"/>
    <property type="match status" value="1"/>
</dbReference>
<reference evidence="4 5" key="1">
    <citation type="submission" date="2019-12" db="EMBL/GenBank/DDBJ databases">
        <title>Genomic-based taxomic classification of the family Erythrobacteraceae.</title>
        <authorList>
            <person name="Xu L."/>
        </authorList>
    </citation>
    <scope>NUCLEOTIDE SEQUENCE [LARGE SCALE GENOMIC DNA]</scope>
    <source>
        <strain evidence="4 5">KEMB 9005-328</strain>
    </source>
</reference>
<accession>A0A845AFH9</accession>
<dbReference type="PROSITE" id="PS50893">
    <property type="entry name" value="ABC_TRANSPORTER_2"/>
    <property type="match status" value="2"/>
</dbReference>
<protein>
    <submittedName>
        <fullName evidence="4">ATP-binding cassette domain-containing protein</fullName>
    </submittedName>
</protein>
<dbReference type="SUPFAM" id="SSF52540">
    <property type="entry name" value="P-loop containing nucleoside triphosphate hydrolases"/>
    <property type="match status" value="2"/>
</dbReference>
<gene>
    <name evidence="4" type="ORF">GRI58_10765</name>
</gene>
<keyword evidence="2 4" id="KW-0067">ATP-binding</keyword>
<keyword evidence="5" id="KW-1185">Reference proteome</keyword>
<dbReference type="SMART" id="SM00382">
    <property type="entry name" value="AAA"/>
    <property type="match status" value="2"/>
</dbReference>
<evidence type="ECO:0000259" key="3">
    <source>
        <dbReference type="PROSITE" id="PS50893"/>
    </source>
</evidence>
<feature type="domain" description="ABC transporter" evidence="3">
    <location>
        <begin position="328"/>
        <end position="557"/>
    </location>
</feature>
<evidence type="ECO:0000256" key="1">
    <source>
        <dbReference type="ARBA" id="ARBA00022741"/>
    </source>
</evidence>
<dbReference type="EMBL" id="WTYA01000008">
    <property type="protein sequence ID" value="MXP29302.1"/>
    <property type="molecule type" value="Genomic_DNA"/>
</dbReference>
<dbReference type="RefSeq" id="WP_160753610.1">
    <property type="nucleotide sequence ID" value="NZ_WTYA01000008.1"/>
</dbReference>
<evidence type="ECO:0000313" key="5">
    <source>
        <dbReference type="Proteomes" id="UP000439780"/>
    </source>
</evidence>
<proteinExistence type="predicted"/>
<name>A0A845AFH9_9SPHN</name>
<dbReference type="InterPro" id="IPR003439">
    <property type="entry name" value="ABC_transporter-like_ATP-bd"/>
</dbReference>
<dbReference type="Proteomes" id="UP000439780">
    <property type="component" value="Unassembled WGS sequence"/>
</dbReference>
<feature type="domain" description="ABC transporter" evidence="3">
    <location>
        <begin position="10"/>
        <end position="236"/>
    </location>
</feature>
<dbReference type="Gene3D" id="3.40.50.300">
    <property type="entry name" value="P-loop containing nucleotide triphosphate hydrolases"/>
    <property type="match status" value="2"/>
</dbReference>
<dbReference type="InterPro" id="IPR027417">
    <property type="entry name" value="P-loop_NTPase"/>
</dbReference>
<comment type="caution">
    <text evidence="4">The sequence shown here is derived from an EMBL/GenBank/DDBJ whole genome shotgun (WGS) entry which is preliminary data.</text>
</comment>
<dbReference type="InterPro" id="IPR003593">
    <property type="entry name" value="AAA+_ATPase"/>
</dbReference>
<dbReference type="GO" id="GO:0005524">
    <property type="term" value="F:ATP binding"/>
    <property type="evidence" value="ECO:0007669"/>
    <property type="project" value="UniProtKB-KW"/>
</dbReference>
<dbReference type="PANTHER" id="PTHR43038">
    <property type="entry name" value="ATP-BINDING CASSETTE, SUB-FAMILY H, MEMBER 1"/>
    <property type="match status" value="1"/>
</dbReference>
<dbReference type="CDD" id="cd03230">
    <property type="entry name" value="ABC_DR_subfamily_A"/>
    <property type="match status" value="2"/>
</dbReference>
<keyword evidence="1" id="KW-0547">Nucleotide-binding</keyword>
<organism evidence="4 5">
    <name type="scientific">Qipengyuania algicida</name>
    <dbReference type="NCBI Taxonomy" id="1836209"/>
    <lineage>
        <taxon>Bacteria</taxon>
        <taxon>Pseudomonadati</taxon>
        <taxon>Pseudomonadota</taxon>
        <taxon>Alphaproteobacteria</taxon>
        <taxon>Sphingomonadales</taxon>
        <taxon>Erythrobacteraceae</taxon>
        <taxon>Qipengyuania</taxon>
    </lineage>
</organism>
<dbReference type="Pfam" id="PF00005">
    <property type="entry name" value="ABC_tran"/>
    <property type="match status" value="2"/>
</dbReference>
<dbReference type="AlphaFoldDB" id="A0A845AFH9"/>
<dbReference type="GO" id="GO:0016887">
    <property type="term" value="F:ATP hydrolysis activity"/>
    <property type="evidence" value="ECO:0007669"/>
    <property type="project" value="InterPro"/>
</dbReference>
<dbReference type="PROSITE" id="PS00211">
    <property type="entry name" value="ABC_TRANSPORTER_1"/>
    <property type="match status" value="1"/>
</dbReference>
<dbReference type="InterPro" id="IPR017871">
    <property type="entry name" value="ABC_transporter-like_CS"/>
</dbReference>
<sequence>MTARQPLPVASAEGLVKRFGAGPAALDQVSIAIRPWQMTGLVGPDGAGKTTLIRILAGLMTADAGTLDILGGAPIDALEDIGYMPQRFGLYEDLSVLENLTLYAELRALPKAEHDATFDRLLTFTDLKRFQSRPAGKLSGGMKQKLGLACALVRTPKLLLLDEPGVGVDPISRRELWSMVSDLTEEGIGVLWSTAYLDEAENCDIVYLLNDGKLLFEGPPEALTDGIEGRVIKVTDFDDNRRHVLTRALDRSDVIDGTLQGRAVRLLVKEGCAPPDRTVLNEGEQTRVSQASARFEDGFIDILGGGPTGTSQLAQNYREIPVSDAPAISANGLTKKFGDFTAAEDMNFTVGRGQIFGLLGPNGAGKSTCFKMLCGLLTPTSGTGAVAGKDIRRAAAHARSSLGYMAQKFSLYGDLSVAQNLAFFAGVYNLGGAAAKAAIGQMTELFNLGDRLNVNAGTLPLGFKQRLALACAVMHQPPVLFLDEPTSGVDPVARREFWTHINGLVEKGVTVLVTTHFMDEAEYCDSVTLIYRARQIASGSPDDLKAEAARITGAGDPTMEDAFIALIERSEQSNAPGLAA</sequence>